<evidence type="ECO:0000256" key="4">
    <source>
        <dbReference type="ARBA" id="ARBA00022559"/>
    </source>
</evidence>
<keyword evidence="8 12" id="KW-0408">Iron</keyword>
<feature type="binding site" evidence="12">
    <location>
        <position position="72"/>
    </location>
    <ligand>
        <name>Ca(2+)</name>
        <dbReference type="ChEBI" id="CHEBI:29108"/>
        <label>1</label>
    </ligand>
</feature>
<evidence type="ECO:0000256" key="3">
    <source>
        <dbReference type="ARBA" id="ARBA00012313"/>
    </source>
</evidence>
<comment type="function">
    <text evidence="15">Removal of H(2)O(2), oxidation of toxic reductants, biosynthesis and degradation of lignin, suberization, auxin catabolism, response to environmental stresses such as wounding, pathogen attack and oxidative stress.</text>
</comment>
<evidence type="ECO:0000256" key="14">
    <source>
        <dbReference type="PIRSR" id="PIRSR600823-5"/>
    </source>
</evidence>
<gene>
    <name evidence="18" type="primary">LOC110783753</name>
</gene>
<reference evidence="18" key="2">
    <citation type="submission" date="2025-08" db="UniProtKB">
        <authorList>
            <consortium name="RefSeq"/>
        </authorList>
    </citation>
    <scope>IDENTIFICATION</scope>
    <source>
        <tissue evidence="18">Leaf</tissue>
    </source>
</reference>
<evidence type="ECO:0000256" key="6">
    <source>
        <dbReference type="ARBA" id="ARBA00022723"/>
    </source>
</evidence>
<evidence type="ECO:0000313" key="17">
    <source>
        <dbReference type="Proteomes" id="UP000813463"/>
    </source>
</evidence>
<evidence type="ECO:0000256" key="1">
    <source>
        <dbReference type="ARBA" id="ARBA00000189"/>
    </source>
</evidence>
<keyword evidence="9 14" id="KW-1015">Disulfide bond</keyword>
<name>A0A9R0I6Z6_SPIOL</name>
<dbReference type="PROSITE" id="PS50873">
    <property type="entry name" value="PEROXIDASE_4"/>
    <property type="match status" value="1"/>
</dbReference>
<feature type="domain" description="Plant heme peroxidase family profile" evidence="16">
    <location>
        <begin position="27"/>
        <end position="323"/>
    </location>
</feature>
<dbReference type="RefSeq" id="XP_021843816.2">
    <property type="nucleotide sequence ID" value="XM_021988124.2"/>
</dbReference>
<evidence type="ECO:0000256" key="7">
    <source>
        <dbReference type="ARBA" id="ARBA00023002"/>
    </source>
</evidence>
<feature type="site" description="Transition state stabilizer" evidence="13">
    <location>
        <position position="64"/>
    </location>
</feature>
<keyword evidence="15" id="KW-0964">Secreted</keyword>
<feature type="disulfide bond" evidence="14">
    <location>
        <begin position="124"/>
        <end position="319"/>
    </location>
</feature>
<feature type="binding site" evidence="12">
    <location>
        <position position="243"/>
    </location>
    <ligand>
        <name>Ca(2+)</name>
        <dbReference type="ChEBI" id="CHEBI:29108"/>
        <label>2</label>
    </ligand>
</feature>
<evidence type="ECO:0000256" key="8">
    <source>
        <dbReference type="ARBA" id="ARBA00023004"/>
    </source>
</evidence>
<feature type="chain" id="PRO_5045003002" description="Peroxidase" evidence="15">
    <location>
        <begin position="26"/>
        <end position="323"/>
    </location>
</feature>
<dbReference type="CDD" id="cd00693">
    <property type="entry name" value="secretory_peroxidase"/>
    <property type="match status" value="1"/>
</dbReference>
<keyword evidence="4 15" id="KW-0575">Peroxidase</keyword>
<keyword evidence="5 15" id="KW-0349">Heme</keyword>
<feature type="binding site" evidence="12">
    <location>
        <position position="90"/>
    </location>
    <ligand>
        <name>Ca(2+)</name>
        <dbReference type="ChEBI" id="CHEBI:29108"/>
        <label>1</label>
    </ligand>
</feature>
<dbReference type="InterPro" id="IPR000823">
    <property type="entry name" value="Peroxidase_pln"/>
</dbReference>
<keyword evidence="15" id="KW-0376">Hydrogen peroxide</keyword>
<dbReference type="PRINTS" id="PR00458">
    <property type="entry name" value="PEROXIDASE"/>
</dbReference>
<evidence type="ECO:0000256" key="9">
    <source>
        <dbReference type="ARBA" id="ARBA00023157"/>
    </source>
</evidence>
<dbReference type="InterPro" id="IPR019794">
    <property type="entry name" value="Peroxidases_AS"/>
</dbReference>
<feature type="binding site" evidence="12">
    <location>
        <position position="197"/>
    </location>
    <ligand>
        <name>Ca(2+)</name>
        <dbReference type="ChEBI" id="CHEBI:29108"/>
        <label>2</label>
    </ligand>
</feature>
<comment type="subcellular location">
    <subcellularLocation>
        <location evidence="15">Secreted</location>
    </subcellularLocation>
</comment>
<keyword evidence="6 12" id="KW-0479">Metal-binding</keyword>
<dbReference type="Proteomes" id="UP000813463">
    <property type="component" value="Chromosome 4"/>
</dbReference>
<feature type="disulfide bond" evidence="14">
    <location>
        <begin position="37"/>
        <end position="118"/>
    </location>
</feature>
<feature type="binding site" evidence="12">
    <location>
        <position position="246"/>
    </location>
    <ligand>
        <name>Ca(2+)</name>
        <dbReference type="ChEBI" id="CHEBI:29108"/>
        <label>2</label>
    </ligand>
</feature>
<evidence type="ECO:0000256" key="13">
    <source>
        <dbReference type="PIRSR" id="PIRSR600823-4"/>
    </source>
</evidence>
<keyword evidence="17" id="KW-1185">Reference proteome</keyword>
<dbReference type="SUPFAM" id="SSF48113">
    <property type="entry name" value="Heme-dependent peroxidases"/>
    <property type="match status" value="1"/>
</dbReference>
<dbReference type="Pfam" id="PF00141">
    <property type="entry name" value="peroxidase"/>
    <property type="match status" value="1"/>
</dbReference>
<evidence type="ECO:0000256" key="15">
    <source>
        <dbReference type="RuleBase" id="RU362060"/>
    </source>
</evidence>
<dbReference type="PRINTS" id="PR00461">
    <property type="entry name" value="PLPEROXIDASE"/>
</dbReference>
<dbReference type="InterPro" id="IPR033905">
    <property type="entry name" value="Secretory_peroxidase"/>
</dbReference>
<evidence type="ECO:0000256" key="5">
    <source>
        <dbReference type="ARBA" id="ARBA00022617"/>
    </source>
</evidence>
<dbReference type="PANTHER" id="PTHR31388:SF5">
    <property type="entry name" value="PEROXIDASE"/>
    <property type="match status" value="1"/>
</dbReference>
<dbReference type="InterPro" id="IPR010255">
    <property type="entry name" value="Haem_peroxidase_sf"/>
</dbReference>
<evidence type="ECO:0000256" key="10">
    <source>
        <dbReference type="PIRSR" id="PIRSR600823-1"/>
    </source>
</evidence>
<dbReference type="InterPro" id="IPR002016">
    <property type="entry name" value="Haem_peroxidase"/>
</dbReference>
<dbReference type="GO" id="GO:0004601">
    <property type="term" value="F:peroxidase activity"/>
    <property type="evidence" value="ECO:0007669"/>
    <property type="project" value="UniProtKB-KW"/>
</dbReference>
<dbReference type="InterPro" id="IPR019793">
    <property type="entry name" value="Peroxidases_heam-ligand_BS"/>
</dbReference>
<feature type="active site" description="Proton acceptor" evidence="10">
    <location>
        <position position="68"/>
    </location>
</feature>
<comment type="similarity">
    <text evidence="15">Belongs to the peroxidase family. Classical plant (class III) peroxidase subfamily.</text>
</comment>
<feature type="binding site" evidence="12">
    <location>
        <position position="76"/>
    </location>
    <ligand>
        <name>Ca(2+)</name>
        <dbReference type="ChEBI" id="CHEBI:29108"/>
        <label>1</label>
    </ligand>
</feature>
<protein>
    <recommendedName>
        <fullName evidence="3 15">Peroxidase</fullName>
        <ecNumber evidence="3 15">1.11.1.7</ecNumber>
    </recommendedName>
</protein>
<dbReference type="PROSITE" id="PS00435">
    <property type="entry name" value="PEROXIDASE_1"/>
    <property type="match status" value="1"/>
</dbReference>
<keyword evidence="15" id="KW-0732">Signal</keyword>
<proteinExistence type="inferred from homology"/>
<sequence length="323" mass="35299">MASNLVVGFLAIFSIILLLAGTSDAWLRKPHFYASSCPNVEQIVFNTMKQAVSKEPRMGASILRLFFHDCFVNGCDGSVLLDDTPTSQGEKMAFPNRNNSIRGFEVIDAIKSNVEAACSGTVSCADILALAARDGVQLLGGPTWNVKLGRRDARTANMTLANLNLPPGNAPLSNLTELFARQNLNIREMTALSGGHTIGFARCTNFRDHIYNDSNIDPNFAATRKASCPRPTGTGDFNLAPMDIQTPNTFDNDYYKNLVAKRGLLHSDQELYNGGSQDSLVKMYSTNQALFFQDFAAAMIRMGDLKPLTGTNGEIRNNCRVIN</sequence>
<dbReference type="Gene3D" id="1.10.520.10">
    <property type="match status" value="1"/>
</dbReference>
<comment type="catalytic activity">
    <reaction evidence="1 15">
        <text>2 a phenolic donor + H2O2 = 2 a phenolic radical donor + 2 H2O</text>
        <dbReference type="Rhea" id="RHEA:56136"/>
        <dbReference type="ChEBI" id="CHEBI:15377"/>
        <dbReference type="ChEBI" id="CHEBI:16240"/>
        <dbReference type="ChEBI" id="CHEBI:139520"/>
        <dbReference type="ChEBI" id="CHEBI:139521"/>
        <dbReference type="EC" id="1.11.1.7"/>
    </reaction>
</comment>
<evidence type="ECO:0000256" key="12">
    <source>
        <dbReference type="PIRSR" id="PIRSR600823-3"/>
    </source>
</evidence>
<reference evidence="17" key="1">
    <citation type="journal article" date="2021" name="Nat. Commun.">
        <title>Genomic analyses provide insights into spinach domestication and the genetic basis of agronomic traits.</title>
        <authorList>
            <person name="Cai X."/>
            <person name="Sun X."/>
            <person name="Xu C."/>
            <person name="Sun H."/>
            <person name="Wang X."/>
            <person name="Ge C."/>
            <person name="Zhang Z."/>
            <person name="Wang Q."/>
            <person name="Fei Z."/>
            <person name="Jiao C."/>
            <person name="Wang Q."/>
        </authorList>
    </citation>
    <scope>NUCLEOTIDE SEQUENCE [LARGE SCALE GENOMIC DNA]</scope>
    <source>
        <strain evidence="17">cv. Varoflay</strain>
    </source>
</reference>
<feature type="signal peptide" evidence="15">
    <location>
        <begin position="1"/>
        <end position="25"/>
    </location>
</feature>
<feature type="binding site" evidence="11">
    <location>
        <position position="166"/>
    </location>
    <ligand>
        <name>substrate</name>
    </ligand>
</feature>
<evidence type="ECO:0000256" key="11">
    <source>
        <dbReference type="PIRSR" id="PIRSR600823-2"/>
    </source>
</evidence>
<comment type="cofactor">
    <cofactor evidence="12 15">
        <name>Ca(2+)</name>
        <dbReference type="ChEBI" id="CHEBI:29108"/>
    </cofactor>
    <text evidence="12 15">Binds 2 calcium ions per subunit.</text>
</comment>
<dbReference type="PANTHER" id="PTHR31388">
    <property type="entry name" value="PEROXIDASE 72-RELATED"/>
    <property type="match status" value="1"/>
</dbReference>
<keyword evidence="7 15" id="KW-0560">Oxidoreductase</keyword>
<organism evidence="17 18">
    <name type="scientific">Spinacia oleracea</name>
    <name type="common">Spinach</name>
    <dbReference type="NCBI Taxonomy" id="3562"/>
    <lineage>
        <taxon>Eukaryota</taxon>
        <taxon>Viridiplantae</taxon>
        <taxon>Streptophyta</taxon>
        <taxon>Embryophyta</taxon>
        <taxon>Tracheophyta</taxon>
        <taxon>Spermatophyta</taxon>
        <taxon>Magnoliopsida</taxon>
        <taxon>eudicotyledons</taxon>
        <taxon>Gunneridae</taxon>
        <taxon>Pentapetalae</taxon>
        <taxon>Caryophyllales</taxon>
        <taxon>Chenopodiaceae</taxon>
        <taxon>Chenopodioideae</taxon>
        <taxon>Anserineae</taxon>
        <taxon>Spinacia</taxon>
    </lineage>
</organism>
<feature type="disulfide bond" evidence="14">
    <location>
        <begin position="203"/>
        <end position="228"/>
    </location>
</feature>
<accession>A0A9R0I6Z6</accession>
<feature type="binding site" evidence="12">
    <location>
        <position position="69"/>
    </location>
    <ligand>
        <name>Ca(2+)</name>
        <dbReference type="ChEBI" id="CHEBI:29108"/>
        <label>1</label>
    </ligand>
</feature>
<evidence type="ECO:0000259" key="16">
    <source>
        <dbReference type="PROSITE" id="PS50873"/>
    </source>
</evidence>
<feature type="binding site" evidence="12">
    <location>
        <position position="74"/>
    </location>
    <ligand>
        <name>Ca(2+)</name>
        <dbReference type="ChEBI" id="CHEBI:29108"/>
        <label>1</label>
    </ligand>
</feature>
<feature type="binding site" evidence="12">
    <location>
        <position position="78"/>
    </location>
    <ligand>
        <name>Ca(2+)</name>
        <dbReference type="ChEBI" id="CHEBI:29108"/>
        <label>1</label>
    </ligand>
</feature>
<evidence type="ECO:0000256" key="2">
    <source>
        <dbReference type="ARBA" id="ARBA00006873"/>
    </source>
</evidence>
<evidence type="ECO:0000313" key="18">
    <source>
        <dbReference type="RefSeq" id="XP_021843816.2"/>
    </source>
</evidence>
<dbReference type="EC" id="1.11.1.7" evidence="3 15"/>
<dbReference type="Gene3D" id="1.10.420.10">
    <property type="entry name" value="Peroxidase, domain 2"/>
    <property type="match status" value="1"/>
</dbReference>
<dbReference type="PROSITE" id="PS00436">
    <property type="entry name" value="PEROXIDASE_2"/>
    <property type="match status" value="1"/>
</dbReference>
<dbReference type="GeneID" id="110783753"/>
<comment type="cofactor">
    <cofactor evidence="12 15">
        <name>heme b</name>
        <dbReference type="ChEBI" id="CHEBI:60344"/>
    </cofactor>
    <text evidence="12 15">Binds 1 heme b (iron(II)-protoporphyrin IX) group per subunit.</text>
</comment>
<keyword evidence="12 15" id="KW-0106">Calcium</keyword>
<feature type="binding site" evidence="12">
    <location>
        <position position="251"/>
    </location>
    <ligand>
        <name>Ca(2+)</name>
        <dbReference type="ChEBI" id="CHEBI:29108"/>
        <label>2</label>
    </ligand>
</feature>
<feature type="binding site" description="axial binding residue" evidence="12">
    <location>
        <position position="196"/>
    </location>
    <ligand>
        <name>heme b</name>
        <dbReference type="ChEBI" id="CHEBI:60344"/>
    </ligand>
    <ligandPart>
        <name>Fe</name>
        <dbReference type="ChEBI" id="CHEBI:18248"/>
    </ligandPart>
</feature>
<feature type="disulfide bond" evidence="14">
    <location>
        <begin position="70"/>
        <end position="75"/>
    </location>
</feature>
<comment type="similarity">
    <text evidence="2">Belongs to the peroxidase family. Ascorbate peroxidase subfamily.</text>
</comment>